<accession>A0A347U9F9</accession>
<name>A0A347U9F9_9BACT</name>
<reference evidence="3 5" key="1">
    <citation type="submission" date="2017-09" db="EMBL/GenBank/DDBJ databases">
        <title>Genomics of the genus Arcobacter.</title>
        <authorList>
            <person name="Perez-Cataluna A."/>
            <person name="Figueras M.J."/>
            <person name="Salas-Masso N."/>
        </authorList>
    </citation>
    <scope>NUCLEOTIDE SEQUENCE [LARGE SCALE GENOMIC DNA]</scope>
    <source>
        <strain evidence="3 5">CECT 7837</strain>
    </source>
</reference>
<reference evidence="2 4" key="2">
    <citation type="submission" date="2018-08" db="EMBL/GenBank/DDBJ databases">
        <title>Complete genome of the Arcobacter ellisii type strain LMG 26155.</title>
        <authorList>
            <person name="Miller W.G."/>
            <person name="Yee E."/>
            <person name="Bono J.L."/>
        </authorList>
    </citation>
    <scope>NUCLEOTIDE SEQUENCE [LARGE SCALE GENOMIC DNA]</scope>
    <source>
        <strain evidence="2 4">LMG 26155</strain>
    </source>
</reference>
<keyword evidence="4" id="KW-1185">Reference proteome</keyword>
<evidence type="ECO:0000313" key="2">
    <source>
        <dbReference type="EMBL" id="AXX95487.1"/>
    </source>
</evidence>
<evidence type="ECO:0000256" key="1">
    <source>
        <dbReference type="SAM" id="Phobius"/>
    </source>
</evidence>
<gene>
    <name evidence="2" type="ORF">AELL_1834</name>
    <name evidence="3" type="ORF">CP962_09375</name>
</gene>
<keyword evidence="1" id="KW-1133">Transmembrane helix</keyword>
<dbReference type="Proteomes" id="UP000262582">
    <property type="component" value="Chromosome"/>
</dbReference>
<dbReference type="EMBL" id="NXIG01000009">
    <property type="protein sequence ID" value="RXI29866.1"/>
    <property type="molecule type" value="Genomic_DNA"/>
</dbReference>
<protein>
    <submittedName>
        <fullName evidence="3">Uncharacterized protein</fullName>
    </submittedName>
</protein>
<keyword evidence="1" id="KW-0812">Transmembrane</keyword>
<keyword evidence="1" id="KW-0472">Membrane</keyword>
<dbReference type="EMBL" id="CP032097">
    <property type="protein sequence ID" value="AXX95487.1"/>
    <property type="molecule type" value="Genomic_DNA"/>
</dbReference>
<organism evidence="3 5">
    <name type="scientific">Arcobacter ellisii</name>
    <dbReference type="NCBI Taxonomy" id="913109"/>
    <lineage>
        <taxon>Bacteria</taxon>
        <taxon>Pseudomonadati</taxon>
        <taxon>Campylobacterota</taxon>
        <taxon>Epsilonproteobacteria</taxon>
        <taxon>Campylobacterales</taxon>
        <taxon>Arcobacteraceae</taxon>
        <taxon>Arcobacter</taxon>
    </lineage>
</organism>
<feature type="transmembrane region" description="Helical" evidence="1">
    <location>
        <begin position="32"/>
        <end position="54"/>
    </location>
</feature>
<dbReference type="OrthoDB" id="5342727at2"/>
<evidence type="ECO:0000313" key="4">
    <source>
        <dbReference type="Proteomes" id="UP000262582"/>
    </source>
</evidence>
<sequence>MSFFEEIKNSLSLLKESNYDFGGVYSQNPNNINIFILISIVLLLSIIILLINAFKKSQLSKDISTIKDSSDFLEFDKKLTKISKEISKRGIEIANKLNLSKNEICEKGLYLIKDFNIKEKIDAYKKISNNFDLISKNTKRYEIGELNNFFEEKSISLLEKNLLKEIESYYKNTRFCENDVEFVNSIVSYSKNLPNPFSILNPLQEEINKFSLAFNLDVYKFVKKLTKNFSGEIFVKSNKKLEDLFKNEEAIISEVILKHILENENKQKVYDYISNLKNKSYLQNLYYKFFEQSEDLDLSLSFIKNKTEIENDYKEYLNSQITYHWKDLEYVKYILNAPRVLQIIGHDDYRTILERMEKLQKEIDFEKSVSEILNVAKNAEKIAKEAKAIARSR</sequence>
<dbReference type="Proteomes" id="UP000290588">
    <property type="component" value="Unassembled WGS sequence"/>
</dbReference>
<evidence type="ECO:0000313" key="3">
    <source>
        <dbReference type="EMBL" id="RXI29866.1"/>
    </source>
</evidence>
<dbReference type="RefSeq" id="WP_118917649.1">
    <property type="nucleotide sequence ID" value="NZ_CP032097.1"/>
</dbReference>
<dbReference type="AlphaFoldDB" id="A0A347U9F9"/>
<dbReference type="KEGG" id="aell:AELL_1834"/>
<evidence type="ECO:0000313" key="5">
    <source>
        <dbReference type="Proteomes" id="UP000290588"/>
    </source>
</evidence>
<proteinExistence type="predicted"/>